<dbReference type="PATRIC" id="fig|584657.3.peg.3984"/>
<dbReference type="Pfam" id="PF00459">
    <property type="entry name" value="Inositol_P"/>
    <property type="match status" value="1"/>
</dbReference>
<evidence type="ECO:0000256" key="3">
    <source>
        <dbReference type="ARBA" id="ARBA00022842"/>
    </source>
</evidence>
<evidence type="ECO:0000256" key="1">
    <source>
        <dbReference type="ARBA" id="ARBA00022723"/>
    </source>
</evidence>
<name>W9GH45_9MICO</name>
<comment type="caution">
    <text evidence="5">The sequence shown here is derived from an EMBL/GenBank/DDBJ whole genome shotgun (WGS) entry which is preliminary data.</text>
</comment>
<dbReference type="Gene3D" id="3.40.190.80">
    <property type="match status" value="1"/>
</dbReference>
<dbReference type="PRINTS" id="PR00377">
    <property type="entry name" value="IMPHPHTASES"/>
</dbReference>
<keyword evidence="3 4" id="KW-0460">Magnesium</keyword>
<feature type="binding site" evidence="4">
    <location>
        <position position="89"/>
    </location>
    <ligand>
        <name>Mg(2+)</name>
        <dbReference type="ChEBI" id="CHEBI:18420"/>
        <label>1</label>
        <note>catalytic</note>
    </ligand>
</feature>
<comment type="cofactor">
    <cofactor evidence="4">
        <name>Mg(2+)</name>
        <dbReference type="ChEBI" id="CHEBI:18420"/>
    </cofactor>
</comment>
<dbReference type="GO" id="GO:0007165">
    <property type="term" value="P:signal transduction"/>
    <property type="evidence" value="ECO:0007669"/>
    <property type="project" value="TreeGrafter"/>
</dbReference>
<dbReference type="InterPro" id="IPR020583">
    <property type="entry name" value="Inositol_monoP_metal-BS"/>
</dbReference>
<accession>W9GH45</accession>
<organism evidence="5 6">
    <name type="scientific">Intrasporangium chromatireducens Q5-1</name>
    <dbReference type="NCBI Taxonomy" id="584657"/>
    <lineage>
        <taxon>Bacteria</taxon>
        <taxon>Bacillati</taxon>
        <taxon>Actinomycetota</taxon>
        <taxon>Actinomycetes</taxon>
        <taxon>Micrococcales</taxon>
        <taxon>Intrasporangiaceae</taxon>
        <taxon>Intrasporangium</taxon>
    </lineage>
</organism>
<evidence type="ECO:0000313" key="6">
    <source>
        <dbReference type="Proteomes" id="UP000019494"/>
    </source>
</evidence>
<dbReference type="PANTHER" id="PTHR20854">
    <property type="entry name" value="INOSITOL MONOPHOSPHATASE"/>
    <property type="match status" value="1"/>
</dbReference>
<dbReference type="Proteomes" id="UP000019494">
    <property type="component" value="Unassembled WGS sequence"/>
</dbReference>
<feature type="binding site" evidence="4">
    <location>
        <position position="66"/>
    </location>
    <ligand>
        <name>Mg(2+)</name>
        <dbReference type="ChEBI" id="CHEBI:18420"/>
        <label>1</label>
        <note>catalytic</note>
    </ligand>
</feature>
<evidence type="ECO:0000256" key="4">
    <source>
        <dbReference type="PIRSR" id="PIRSR600760-2"/>
    </source>
</evidence>
<dbReference type="OrthoDB" id="9772456at2"/>
<dbReference type="GO" id="GO:0006020">
    <property type="term" value="P:inositol metabolic process"/>
    <property type="evidence" value="ECO:0007669"/>
    <property type="project" value="TreeGrafter"/>
</dbReference>
<dbReference type="Gene3D" id="3.30.540.10">
    <property type="entry name" value="Fructose-1,6-Bisphosphatase, subunit A, domain 1"/>
    <property type="match status" value="1"/>
</dbReference>
<evidence type="ECO:0000313" key="5">
    <source>
        <dbReference type="EMBL" id="EWT04143.1"/>
    </source>
</evidence>
<sequence>MDTDAVLQLLKDVAEEAINPRFRSLADGEIHEKNPGDLVTDADREAEELLTKALLGAYPDAVVLGEEAHSAEPALMERYLAADHAFTVDPVDGTKNFVHGSPDHAVMVAETIGGQAVRAWIWQPQHELAYVAERGAGAWCGSRRLSRSAAVAPLDGRTSRRKWIGESFGGLPPLALTWVSCGIDYPKLVEGETDYIVYRSVAPWDHVPGTLILREAGGVAGTPSGTAYEPRLRPHGLVVAADHATYETVRTALPS</sequence>
<dbReference type="AlphaFoldDB" id="W9GH45"/>
<keyword evidence="1 4" id="KW-0479">Metal-binding</keyword>
<dbReference type="PANTHER" id="PTHR20854:SF4">
    <property type="entry name" value="INOSITOL-1-MONOPHOSPHATASE-RELATED"/>
    <property type="match status" value="1"/>
</dbReference>
<reference evidence="6" key="1">
    <citation type="submission" date="2013-08" db="EMBL/GenBank/DDBJ databases">
        <title>Intrasporangium oryzae NRRL B-24470.</title>
        <authorList>
            <person name="Liu H."/>
            <person name="Wang G."/>
        </authorList>
    </citation>
    <scope>NUCLEOTIDE SEQUENCE [LARGE SCALE GENOMIC DNA]</scope>
    <source>
        <strain evidence="6">Q5-1</strain>
    </source>
</reference>
<gene>
    <name evidence="5" type="ORF">N864_15585</name>
</gene>
<dbReference type="InterPro" id="IPR000760">
    <property type="entry name" value="Inositol_monophosphatase-like"/>
</dbReference>
<dbReference type="EMBL" id="AWQS01000322">
    <property type="protein sequence ID" value="EWT04143.1"/>
    <property type="molecule type" value="Genomic_DNA"/>
</dbReference>
<feature type="binding site" evidence="4">
    <location>
        <position position="205"/>
    </location>
    <ligand>
        <name>Mg(2+)</name>
        <dbReference type="ChEBI" id="CHEBI:18420"/>
        <label>1</label>
        <note>catalytic</note>
    </ligand>
</feature>
<proteinExistence type="predicted"/>
<evidence type="ECO:0000256" key="2">
    <source>
        <dbReference type="ARBA" id="ARBA00022801"/>
    </source>
</evidence>
<dbReference type="GO" id="GO:0046872">
    <property type="term" value="F:metal ion binding"/>
    <property type="evidence" value="ECO:0007669"/>
    <property type="project" value="UniProtKB-KW"/>
</dbReference>
<dbReference type="CDD" id="cd01637">
    <property type="entry name" value="IMPase_like"/>
    <property type="match status" value="1"/>
</dbReference>
<dbReference type="PROSITE" id="PS00629">
    <property type="entry name" value="IMP_1"/>
    <property type="match status" value="1"/>
</dbReference>
<keyword evidence="6" id="KW-1185">Reference proteome</keyword>
<dbReference type="RefSeq" id="WP_034721680.1">
    <property type="nucleotide sequence ID" value="NZ_AWQS01000322.1"/>
</dbReference>
<protein>
    <submittedName>
        <fullName evidence="5">Inositol monophosphatase</fullName>
    </submittedName>
</protein>
<keyword evidence="2" id="KW-0378">Hydrolase</keyword>
<dbReference type="GO" id="GO:0008934">
    <property type="term" value="F:inositol monophosphate 1-phosphatase activity"/>
    <property type="evidence" value="ECO:0007669"/>
    <property type="project" value="TreeGrafter"/>
</dbReference>
<dbReference type="SUPFAM" id="SSF56655">
    <property type="entry name" value="Carbohydrate phosphatase"/>
    <property type="match status" value="1"/>
</dbReference>
<feature type="binding site" evidence="4">
    <location>
        <position position="92"/>
    </location>
    <ligand>
        <name>Mg(2+)</name>
        <dbReference type="ChEBI" id="CHEBI:18420"/>
        <label>1</label>
        <note>catalytic</note>
    </ligand>
</feature>